<keyword evidence="5" id="KW-0067">ATP-binding</keyword>
<dbReference type="GO" id="GO:0005524">
    <property type="term" value="F:ATP binding"/>
    <property type="evidence" value="ECO:0007669"/>
    <property type="project" value="UniProtKB-KW"/>
</dbReference>
<dbReference type="Proteomes" id="UP001603857">
    <property type="component" value="Unassembled WGS sequence"/>
</dbReference>
<evidence type="ECO:0000256" key="2">
    <source>
        <dbReference type="ARBA" id="ARBA00022679"/>
    </source>
</evidence>
<dbReference type="Gene3D" id="1.10.510.10">
    <property type="entry name" value="Transferase(Phosphotransferase) domain 1"/>
    <property type="match status" value="1"/>
</dbReference>
<dbReference type="InterPro" id="IPR001245">
    <property type="entry name" value="Ser-Thr/Tyr_kinase_cat_dom"/>
</dbReference>
<evidence type="ECO:0000256" key="5">
    <source>
        <dbReference type="ARBA" id="ARBA00022840"/>
    </source>
</evidence>
<evidence type="ECO:0000259" key="6">
    <source>
        <dbReference type="Pfam" id="PF07714"/>
    </source>
</evidence>
<sequence length="121" mass="13849">MSPEYAMEGVFSIKSDVYSFGVLLLEIISGRKNTSFYDVDRPLNLIGHAVLEGFSKTYFHYYIGSSQWVPRGIGRIRQKKGRGVKKRRGRKLNYTPPVASHVVIVRTVWHMDGRSKSKIET</sequence>
<dbReference type="AlphaFoldDB" id="A0ABD1LT64"/>
<keyword evidence="8" id="KW-1185">Reference proteome</keyword>
<keyword evidence="1" id="KW-0723">Serine/threonine-protein kinase</keyword>
<comment type="caution">
    <text evidence="7">The sequence shown here is derived from an EMBL/GenBank/DDBJ whole genome shotgun (WGS) entry which is preliminary data.</text>
</comment>
<evidence type="ECO:0000313" key="7">
    <source>
        <dbReference type="EMBL" id="KAL2326105.1"/>
    </source>
</evidence>
<dbReference type="EMBL" id="JBGMDY010000008">
    <property type="protein sequence ID" value="KAL2326105.1"/>
    <property type="molecule type" value="Genomic_DNA"/>
</dbReference>
<evidence type="ECO:0000256" key="4">
    <source>
        <dbReference type="ARBA" id="ARBA00022777"/>
    </source>
</evidence>
<dbReference type="PANTHER" id="PTHR27002">
    <property type="entry name" value="RECEPTOR-LIKE SERINE/THREONINE-PROTEIN KINASE SD1-8"/>
    <property type="match status" value="1"/>
</dbReference>
<evidence type="ECO:0000313" key="8">
    <source>
        <dbReference type="Proteomes" id="UP001603857"/>
    </source>
</evidence>
<keyword evidence="4" id="KW-0418">Kinase</keyword>
<accession>A0ABD1LT64</accession>
<feature type="domain" description="Serine-threonine/tyrosine-protein kinase catalytic" evidence="6">
    <location>
        <begin position="1"/>
        <end position="33"/>
    </location>
</feature>
<reference evidence="7 8" key="1">
    <citation type="submission" date="2024-08" db="EMBL/GenBank/DDBJ databases">
        <title>Insights into the chromosomal genome structure of Flemingia macrophylla.</title>
        <authorList>
            <person name="Ding Y."/>
            <person name="Zhao Y."/>
            <person name="Bi W."/>
            <person name="Wu M."/>
            <person name="Zhao G."/>
            <person name="Gong Y."/>
            <person name="Li W."/>
            <person name="Zhang P."/>
        </authorList>
    </citation>
    <scope>NUCLEOTIDE SEQUENCE [LARGE SCALE GENOMIC DNA]</scope>
    <source>
        <strain evidence="7">DYQJB</strain>
        <tissue evidence="7">Leaf</tissue>
    </source>
</reference>
<proteinExistence type="predicted"/>
<dbReference type="GO" id="GO:0004674">
    <property type="term" value="F:protein serine/threonine kinase activity"/>
    <property type="evidence" value="ECO:0007669"/>
    <property type="project" value="UniProtKB-KW"/>
</dbReference>
<dbReference type="SUPFAM" id="SSF56112">
    <property type="entry name" value="Protein kinase-like (PK-like)"/>
    <property type="match status" value="1"/>
</dbReference>
<protein>
    <recommendedName>
        <fullName evidence="6">Serine-threonine/tyrosine-protein kinase catalytic domain-containing protein</fullName>
    </recommendedName>
</protein>
<gene>
    <name evidence="7" type="ORF">Fmac_025163</name>
</gene>
<name>A0ABD1LT64_9FABA</name>
<evidence type="ECO:0000256" key="1">
    <source>
        <dbReference type="ARBA" id="ARBA00022527"/>
    </source>
</evidence>
<dbReference type="InterPro" id="IPR011009">
    <property type="entry name" value="Kinase-like_dom_sf"/>
</dbReference>
<evidence type="ECO:0000256" key="3">
    <source>
        <dbReference type="ARBA" id="ARBA00022741"/>
    </source>
</evidence>
<dbReference type="Pfam" id="PF07714">
    <property type="entry name" value="PK_Tyr_Ser-Thr"/>
    <property type="match status" value="1"/>
</dbReference>
<keyword evidence="3" id="KW-0547">Nucleotide-binding</keyword>
<keyword evidence="2" id="KW-0808">Transferase</keyword>
<organism evidence="7 8">
    <name type="scientific">Flemingia macrophylla</name>
    <dbReference type="NCBI Taxonomy" id="520843"/>
    <lineage>
        <taxon>Eukaryota</taxon>
        <taxon>Viridiplantae</taxon>
        <taxon>Streptophyta</taxon>
        <taxon>Embryophyta</taxon>
        <taxon>Tracheophyta</taxon>
        <taxon>Spermatophyta</taxon>
        <taxon>Magnoliopsida</taxon>
        <taxon>eudicotyledons</taxon>
        <taxon>Gunneridae</taxon>
        <taxon>Pentapetalae</taxon>
        <taxon>rosids</taxon>
        <taxon>fabids</taxon>
        <taxon>Fabales</taxon>
        <taxon>Fabaceae</taxon>
        <taxon>Papilionoideae</taxon>
        <taxon>50 kb inversion clade</taxon>
        <taxon>NPAAA clade</taxon>
        <taxon>indigoferoid/millettioid clade</taxon>
        <taxon>Phaseoleae</taxon>
        <taxon>Flemingia</taxon>
    </lineage>
</organism>